<evidence type="ECO:0000313" key="8">
    <source>
        <dbReference type="EMBL" id="SEK44720.1"/>
    </source>
</evidence>
<dbReference type="GO" id="GO:0006282">
    <property type="term" value="P:regulation of DNA repair"/>
    <property type="evidence" value="ECO:0007669"/>
    <property type="project" value="InterPro"/>
</dbReference>
<evidence type="ECO:0000259" key="6">
    <source>
        <dbReference type="Pfam" id="PF21981"/>
    </source>
</evidence>
<dbReference type="Pfam" id="PF02631">
    <property type="entry name" value="RecX_HTH2"/>
    <property type="match status" value="1"/>
</dbReference>
<protein>
    <recommendedName>
        <fullName evidence="3">Regulatory protein RecX</fullName>
    </recommendedName>
</protein>
<evidence type="ECO:0000259" key="7">
    <source>
        <dbReference type="Pfam" id="PF21982"/>
    </source>
</evidence>
<dbReference type="GO" id="GO:0005737">
    <property type="term" value="C:cytoplasm"/>
    <property type="evidence" value="ECO:0007669"/>
    <property type="project" value="UniProtKB-SubCell"/>
</dbReference>
<comment type="similarity">
    <text evidence="2">Belongs to the RecX family.</text>
</comment>
<dbReference type="RefSeq" id="WP_074864905.1">
    <property type="nucleotide sequence ID" value="NZ_FOAS01000002.1"/>
</dbReference>
<evidence type="ECO:0000313" key="9">
    <source>
        <dbReference type="Proteomes" id="UP000185766"/>
    </source>
</evidence>
<dbReference type="InterPro" id="IPR036388">
    <property type="entry name" value="WH-like_DNA-bd_sf"/>
</dbReference>
<dbReference type="AlphaFoldDB" id="A0A1H7H6V4"/>
<evidence type="ECO:0000256" key="1">
    <source>
        <dbReference type="ARBA" id="ARBA00004496"/>
    </source>
</evidence>
<dbReference type="Pfam" id="PF21982">
    <property type="entry name" value="RecX_HTH1"/>
    <property type="match status" value="1"/>
</dbReference>
<sequence>MDLLARREHGRAELEQKLRRKGVVDAALLDRVLDQLESDGLLSEQRFLDAYIRSRINAGFGPLKISAELRQKNIADSAARLALEGYHDCWHDVMLAARHKKFGHQGSVKDRESLARQFRFLLYRGFPHNLIQQALFKSAE</sequence>
<dbReference type="InterPro" id="IPR053924">
    <property type="entry name" value="RecX_HTH_2nd"/>
</dbReference>
<evidence type="ECO:0000256" key="2">
    <source>
        <dbReference type="ARBA" id="ARBA00009695"/>
    </source>
</evidence>
<dbReference type="InterPro" id="IPR003783">
    <property type="entry name" value="Regulatory_RecX"/>
</dbReference>
<dbReference type="InterPro" id="IPR053926">
    <property type="entry name" value="RecX_HTH_1st"/>
</dbReference>
<organism evidence="8 9">
    <name type="scientific">Atopomonas hussainii</name>
    <dbReference type="NCBI Taxonomy" id="1429083"/>
    <lineage>
        <taxon>Bacteria</taxon>
        <taxon>Pseudomonadati</taxon>
        <taxon>Pseudomonadota</taxon>
        <taxon>Gammaproteobacteria</taxon>
        <taxon>Pseudomonadales</taxon>
        <taxon>Pseudomonadaceae</taxon>
        <taxon>Atopomonas</taxon>
    </lineage>
</organism>
<dbReference type="Gene3D" id="1.10.10.10">
    <property type="entry name" value="Winged helix-like DNA-binding domain superfamily/Winged helix DNA-binding domain"/>
    <property type="match status" value="3"/>
</dbReference>
<proteinExistence type="inferred from homology"/>
<name>A0A1H7H6V4_9GAMM</name>
<dbReference type="EMBL" id="FOAS01000002">
    <property type="protein sequence ID" value="SEK44720.1"/>
    <property type="molecule type" value="Genomic_DNA"/>
</dbReference>
<feature type="domain" description="RecX second three-helical" evidence="5">
    <location>
        <begin position="43"/>
        <end position="83"/>
    </location>
</feature>
<gene>
    <name evidence="8" type="ORF">SAMN05216214_102268</name>
</gene>
<evidence type="ECO:0000259" key="5">
    <source>
        <dbReference type="Pfam" id="PF02631"/>
    </source>
</evidence>
<evidence type="ECO:0000256" key="3">
    <source>
        <dbReference type="ARBA" id="ARBA00018111"/>
    </source>
</evidence>
<dbReference type="STRING" id="1429083.GCA_001885685_01938"/>
<accession>A0A1H7H6V4</accession>
<dbReference type="PANTHER" id="PTHR33602">
    <property type="entry name" value="REGULATORY PROTEIN RECX FAMILY PROTEIN"/>
    <property type="match status" value="1"/>
</dbReference>
<dbReference type="PANTHER" id="PTHR33602:SF1">
    <property type="entry name" value="REGULATORY PROTEIN RECX FAMILY PROTEIN"/>
    <property type="match status" value="1"/>
</dbReference>
<dbReference type="Proteomes" id="UP000185766">
    <property type="component" value="Unassembled WGS sequence"/>
</dbReference>
<feature type="domain" description="RecX first three-helical" evidence="7">
    <location>
        <begin position="1"/>
        <end position="36"/>
    </location>
</feature>
<feature type="domain" description="RecX third three-helical" evidence="6">
    <location>
        <begin position="96"/>
        <end position="135"/>
    </location>
</feature>
<dbReference type="InterPro" id="IPR053925">
    <property type="entry name" value="RecX_HTH_3rd"/>
</dbReference>
<reference evidence="8 9" key="1">
    <citation type="submission" date="2016-10" db="EMBL/GenBank/DDBJ databases">
        <authorList>
            <person name="de Groot N.N."/>
        </authorList>
    </citation>
    <scope>NUCLEOTIDE SEQUENCE [LARGE SCALE GENOMIC DNA]</scope>
    <source>
        <strain evidence="8 9">JCM 19513</strain>
    </source>
</reference>
<comment type="subcellular location">
    <subcellularLocation>
        <location evidence="1">Cytoplasm</location>
    </subcellularLocation>
</comment>
<keyword evidence="9" id="KW-1185">Reference proteome</keyword>
<evidence type="ECO:0000256" key="4">
    <source>
        <dbReference type="ARBA" id="ARBA00022490"/>
    </source>
</evidence>
<keyword evidence="4" id="KW-0963">Cytoplasm</keyword>
<dbReference type="Pfam" id="PF21981">
    <property type="entry name" value="RecX_HTH3"/>
    <property type="match status" value="1"/>
</dbReference>